<protein>
    <submittedName>
        <fullName evidence="3">DUF3475 domain-containing protein</fullName>
    </submittedName>
</protein>
<dbReference type="Proteomes" id="UP000267027">
    <property type="component" value="Unassembled WGS sequence"/>
</dbReference>
<organism evidence="3">
    <name type="scientific">Angiostrongylus costaricensis</name>
    <name type="common">Nematode worm</name>
    <dbReference type="NCBI Taxonomy" id="334426"/>
    <lineage>
        <taxon>Eukaryota</taxon>
        <taxon>Metazoa</taxon>
        <taxon>Ecdysozoa</taxon>
        <taxon>Nematoda</taxon>
        <taxon>Chromadorea</taxon>
        <taxon>Rhabditida</taxon>
        <taxon>Rhabditina</taxon>
        <taxon>Rhabditomorpha</taxon>
        <taxon>Strongyloidea</taxon>
        <taxon>Metastrongylidae</taxon>
        <taxon>Angiostrongylus</taxon>
    </lineage>
</organism>
<evidence type="ECO:0000313" key="2">
    <source>
        <dbReference type="Proteomes" id="UP000267027"/>
    </source>
</evidence>
<accession>A0A0R3Q1N3</accession>
<sequence>MFYSDDEDDALRMRWALVCSVHDDSPNFLNTLSDFASWFLSEVSEAARKMNIYEKFEAREKMLVRVPVGDFDACASAYEDIRKVVI</sequence>
<reference evidence="1 2" key="2">
    <citation type="submission" date="2018-11" db="EMBL/GenBank/DDBJ databases">
        <authorList>
            <consortium name="Pathogen Informatics"/>
        </authorList>
    </citation>
    <scope>NUCLEOTIDE SEQUENCE [LARGE SCALE GENOMIC DNA]</scope>
    <source>
        <strain evidence="1 2">Costa Rica</strain>
    </source>
</reference>
<keyword evidence="2" id="KW-1185">Reference proteome</keyword>
<name>A0A0R3Q1N3_ANGCS</name>
<dbReference type="EMBL" id="UYYA01005332">
    <property type="protein sequence ID" value="VDM64525.1"/>
    <property type="molecule type" value="Genomic_DNA"/>
</dbReference>
<evidence type="ECO:0000313" key="3">
    <source>
        <dbReference type="WBParaSite" id="ACOC_0001293901-mRNA-1"/>
    </source>
</evidence>
<proteinExistence type="predicted"/>
<dbReference type="AlphaFoldDB" id="A0A0R3Q1N3"/>
<gene>
    <name evidence="1" type="ORF">ACOC_LOCUS12940</name>
</gene>
<dbReference type="OrthoDB" id="5800150at2759"/>
<dbReference type="WBParaSite" id="ACOC_0001293901-mRNA-1">
    <property type="protein sequence ID" value="ACOC_0001293901-mRNA-1"/>
    <property type="gene ID" value="ACOC_0001293901"/>
</dbReference>
<evidence type="ECO:0000313" key="1">
    <source>
        <dbReference type="EMBL" id="VDM64525.1"/>
    </source>
</evidence>
<reference evidence="3" key="1">
    <citation type="submission" date="2017-02" db="UniProtKB">
        <authorList>
            <consortium name="WormBaseParasite"/>
        </authorList>
    </citation>
    <scope>IDENTIFICATION</scope>
</reference>